<comment type="caution">
    <text evidence="1">The sequence shown here is derived from an EMBL/GenBank/DDBJ whole genome shotgun (WGS) entry which is preliminary data.</text>
</comment>
<evidence type="ECO:0000313" key="1">
    <source>
        <dbReference type="EMBL" id="PWJ15186.1"/>
    </source>
</evidence>
<dbReference type="InterPro" id="IPR009711">
    <property type="entry name" value="UPF0473"/>
</dbReference>
<dbReference type="Proteomes" id="UP000245720">
    <property type="component" value="Unassembled WGS sequence"/>
</dbReference>
<name>A0A315Y3E8_RUMFL</name>
<sequence>MSEMNEYTPDLFELIDEEGNKKQFELFDAAEINGEQYFAMLPAVEDDDFLNSDCELVILKSVEEDGEEILVSIDDEDEFETVSSFFMERLQDALEE</sequence>
<dbReference type="RefSeq" id="WP_109725006.1">
    <property type="nucleotide sequence ID" value="NZ_CACVSX010000055.1"/>
</dbReference>
<accession>A0A315Y3E8</accession>
<dbReference type="EMBL" id="QGDI01000001">
    <property type="protein sequence ID" value="PWJ15186.1"/>
    <property type="molecule type" value="Genomic_DNA"/>
</dbReference>
<protein>
    <submittedName>
        <fullName evidence="1">Uncharacterized protein DUF1292</fullName>
    </submittedName>
</protein>
<dbReference type="STRING" id="1265.SAMN02910280_0782"/>
<evidence type="ECO:0000313" key="2">
    <source>
        <dbReference type="Proteomes" id="UP000245720"/>
    </source>
</evidence>
<dbReference type="Pfam" id="PF06949">
    <property type="entry name" value="DUF1292"/>
    <property type="match status" value="1"/>
</dbReference>
<reference evidence="1 2" key="1">
    <citation type="submission" date="2018-05" db="EMBL/GenBank/DDBJ databases">
        <title>The Hungate 1000. A catalogue of reference genomes from the rumen microbiome.</title>
        <authorList>
            <person name="Kelly W."/>
        </authorList>
    </citation>
    <scope>NUCLEOTIDE SEQUENCE [LARGE SCALE GENOMIC DNA]</scope>
    <source>
        <strain evidence="1 2">SAb67</strain>
    </source>
</reference>
<organism evidence="1 2">
    <name type="scientific">Ruminococcus flavefaciens</name>
    <dbReference type="NCBI Taxonomy" id="1265"/>
    <lineage>
        <taxon>Bacteria</taxon>
        <taxon>Bacillati</taxon>
        <taxon>Bacillota</taxon>
        <taxon>Clostridia</taxon>
        <taxon>Eubacteriales</taxon>
        <taxon>Oscillospiraceae</taxon>
        <taxon>Ruminococcus</taxon>
    </lineage>
</organism>
<gene>
    <name evidence="1" type="ORF">IE37_00078</name>
</gene>
<dbReference type="OrthoDB" id="2056794at2"/>
<proteinExistence type="predicted"/>
<dbReference type="AlphaFoldDB" id="A0A315Y3E8"/>